<dbReference type="AlphaFoldDB" id="A0AA36D8A1"/>
<evidence type="ECO:0000256" key="2">
    <source>
        <dbReference type="SAM" id="Phobius"/>
    </source>
</evidence>
<keyword evidence="2" id="KW-0472">Membrane</keyword>
<reference evidence="3" key="1">
    <citation type="submission" date="2023-06" db="EMBL/GenBank/DDBJ databases">
        <authorList>
            <person name="Delattre M."/>
        </authorList>
    </citation>
    <scope>NUCLEOTIDE SEQUENCE</scope>
    <source>
        <strain evidence="3">AF72</strain>
    </source>
</reference>
<feature type="region of interest" description="Disordered" evidence="1">
    <location>
        <begin position="1"/>
        <end position="21"/>
    </location>
</feature>
<feature type="compositionally biased region" description="Polar residues" evidence="1">
    <location>
        <begin position="346"/>
        <end position="358"/>
    </location>
</feature>
<keyword evidence="2" id="KW-1133">Transmembrane helix</keyword>
<comment type="caution">
    <text evidence="3">The sequence shown here is derived from an EMBL/GenBank/DDBJ whole genome shotgun (WGS) entry which is preliminary data.</text>
</comment>
<dbReference type="Proteomes" id="UP001177023">
    <property type="component" value="Unassembled WGS sequence"/>
</dbReference>
<sequence>MTGTSQCCRGGPIPNGSSSLPTHLHYPSRNEKYSTSTPVQMKLMMVPLLLFLFSPAYGQFALPPKIRVQPRCDPQLITVAVTLNKDLIPGGNFTDWIVVGVTGKDDCRLKGNGELQYVIEIAIRNDPCGTMMPSPGVFENRVRIGQNPFVILANDETFTVRCVYGLPEVGTLPLPMVQPNFAIDNAALGIGAFGQQPGGGLSTVGMPINPTAGGIKNALDIRPIGNGIPDSATSNNANFAEAGFQPGMQNATSTGSRLSQILLFALLAFLLLALILLCCLYFCMKRRHRGEQQTNNMRVSMPPVSGVGKVGLGSMWWTGRTTNAQGEYAGLDSTRRGSAVSPADSAISSTHPASSQQPVLPRKHFEKNKRSFGGYDGAITAFDRRGSSDSQSHADYLPTNGMNLNPNAGYASTRRSNLAFVADEEHHYASGDFLSTRSPLPDGSPPPAPMLKDYANLGEGSSYVEHYITETEHLNNEYNEKAVDVAEVSKNISRDRFEHIDQSIAELQKIQPKSYSEWRKTLLEGRDHGQERPASTAGVQVSSREVPAGLFPEEGISSFRSITEIYQSVETRKDDFARDGDASANLTQQLADAVLPMRGFGPRKLNEQELEIKPGISPFELQP</sequence>
<proteinExistence type="predicted"/>
<evidence type="ECO:0000256" key="1">
    <source>
        <dbReference type="SAM" id="MobiDB-lite"/>
    </source>
</evidence>
<gene>
    <name evidence="3" type="ORF">MSPICULIGERA_LOCUS21078</name>
</gene>
<feature type="non-terminal residue" evidence="3">
    <location>
        <position position="1"/>
    </location>
</feature>
<accession>A0AA36D8A1</accession>
<evidence type="ECO:0008006" key="5">
    <source>
        <dbReference type="Google" id="ProtNLM"/>
    </source>
</evidence>
<organism evidence="3 4">
    <name type="scientific">Mesorhabditis spiculigera</name>
    <dbReference type="NCBI Taxonomy" id="96644"/>
    <lineage>
        <taxon>Eukaryota</taxon>
        <taxon>Metazoa</taxon>
        <taxon>Ecdysozoa</taxon>
        <taxon>Nematoda</taxon>
        <taxon>Chromadorea</taxon>
        <taxon>Rhabditida</taxon>
        <taxon>Rhabditina</taxon>
        <taxon>Rhabditomorpha</taxon>
        <taxon>Rhabditoidea</taxon>
        <taxon>Rhabditidae</taxon>
        <taxon>Mesorhabditinae</taxon>
        <taxon>Mesorhabditis</taxon>
    </lineage>
</organism>
<evidence type="ECO:0000313" key="3">
    <source>
        <dbReference type="EMBL" id="CAJ0582953.1"/>
    </source>
</evidence>
<feature type="region of interest" description="Disordered" evidence="1">
    <location>
        <begin position="333"/>
        <end position="360"/>
    </location>
</feature>
<evidence type="ECO:0000313" key="4">
    <source>
        <dbReference type="Proteomes" id="UP001177023"/>
    </source>
</evidence>
<feature type="transmembrane region" description="Helical" evidence="2">
    <location>
        <begin position="261"/>
        <end position="283"/>
    </location>
</feature>
<keyword evidence="2" id="KW-0812">Transmembrane</keyword>
<dbReference type="EMBL" id="CATQJA010002665">
    <property type="protein sequence ID" value="CAJ0582953.1"/>
    <property type="molecule type" value="Genomic_DNA"/>
</dbReference>
<keyword evidence="4" id="KW-1185">Reference proteome</keyword>
<protein>
    <recommendedName>
        <fullName evidence="5">ZP domain-containing protein</fullName>
    </recommendedName>
</protein>
<name>A0AA36D8A1_9BILA</name>